<protein>
    <submittedName>
        <fullName evidence="3">Regulatory protein, Fis family</fullName>
    </submittedName>
    <submittedName>
        <fullName evidence="2">Transcriptional regulator</fullName>
    </submittedName>
</protein>
<dbReference type="Proteomes" id="UP000033608">
    <property type="component" value="Unassembled WGS sequence"/>
</dbReference>
<gene>
    <name evidence="3" type="ORF">SAMN02745223_01014</name>
    <name evidence="2" type="ORF">VW29_13635</name>
</gene>
<dbReference type="PATRIC" id="fig|1121477.3.peg.3887"/>
<dbReference type="AlphaFoldDB" id="A0A0F5LQ85"/>
<proteinExistence type="predicted"/>
<dbReference type="OrthoDB" id="5624883at2"/>
<keyword evidence="4" id="KW-1185">Reference proteome</keyword>
<dbReference type="InterPro" id="IPR002197">
    <property type="entry name" value="HTH_Fis"/>
</dbReference>
<sequence>MYHPAPAASAAEALVGLPVAEVERDLILATLRQTEGNRTHAADILGISIRTLRNKLRDYAKTGSAIPPAGH</sequence>
<feature type="domain" description="DNA binding HTH" evidence="1">
    <location>
        <begin position="19"/>
        <end position="59"/>
    </location>
</feature>
<dbReference type="STRING" id="1121477.SAMN02745223_01014"/>
<evidence type="ECO:0000313" key="3">
    <source>
        <dbReference type="EMBL" id="SHE72569.1"/>
    </source>
</evidence>
<organism evidence="2 4">
    <name type="scientific">Devosia limi DSM 17137</name>
    <dbReference type="NCBI Taxonomy" id="1121477"/>
    <lineage>
        <taxon>Bacteria</taxon>
        <taxon>Pseudomonadati</taxon>
        <taxon>Pseudomonadota</taxon>
        <taxon>Alphaproteobacteria</taxon>
        <taxon>Hyphomicrobiales</taxon>
        <taxon>Devosiaceae</taxon>
        <taxon>Devosia</taxon>
    </lineage>
</organism>
<dbReference type="EMBL" id="LAJF01000089">
    <property type="protein sequence ID" value="KKB83832.1"/>
    <property type="molecule type" value="Genomic_DNA"/>
</dbReference>
<name>A0A0F5LQ85_9HYPH</name>
<dbReference type="EMBL" id="FQVC01000002">
    <property type="protein sequence ID" value="SHE72569.1"/>
    <property type="molecule type" value="Genomic_DNA"/>
</dbReference>
<dbReference type="GO" id="GO:0043565">
    <property type="term" value="F:sequence-specific DNA binding"/>
    <property type="evidence" value="ECO:0007669"/>
    <property type="project" value="InterPro"/>
</dbReference>
<evidence type="ECO:0000313" key="2">
    <source>
        <dbReference type="EMBL" id="KKB83832.1"/>
    </source>
</evidence>
<evidence type="ECO:0000259" key="1">
    <source>
        <dbReference type="Pfam" id="PF02954"/>
    </source>
</evidence>
<dbReference type="Gene3D" id="1.10.10.60">
    <property type="entry name" value="Homeodomain-like"/>
    <property type="match status" value="1"/>
</dbReference>
<reference evidence="3 5" key="2">
    <citation type="submission" date="2016-11" db="EMBL/GenBank/DDBJ databases">
        <authorList>
            <person name="Jaros S."/>
            <person name="Januszkiewicz K."/>
            <person name="Wedrychowicz H."/>
        </authorList>
    </citation>
    <scope>NUCLEOTIDE SEQUENCE [LARGE SCALE GENOMIC DNA]</scope>
    <source>
        <strain evidence="3 5">DSM 17137</strain>
    </source>
</reference>
<dbReference type="Proteomes" id="UP000184533">
    <property type="component" value="Unassembled WGS sequence"/>
</dbReference>
<dbReference type="Pfam" id="PF02954">
    <property type="entry name" value="HTH_8"/>
    <property type="match status" value="1"/>
</dbReference>
<evidence type="ECO:0000313" key="5">
    <source>
        <dbReference type="Proteomes" id="UP000184533"/>
    </source>
</evidence>
<accession>A0A0F5LQ85</accession>
<dbReference type="PRINTS" id="PR01590">
    <property type="entry name" value="HTHFIS"/>
</dbReference>
<evidence type="ECO:0000313" key="4">
    <source>
        <dbReference type="Proteomes" id="UP000033608"/>
    </source>
</evidence>
<dbReference type="SUPFAM" id="SSF46689">
    <property type="entry name" value="Homeodomain-like"/>
    <property type="match status" value="1"/>
</dbReference>
<reference evidence="2 4" key="1">
    <citation type="submission" date="2015-03" db="EMBL/GenBank/DDBJ databases">
        <authorList>
            <person name="Hassan Y.I."/>
            <person name="Lepp D."/>
            <person name="Zhou T."/>
        </authorList>
    </citation>
    <scope>NUCLEOTIDE SEQUENCE [LARGE SCALE GENOMIC DNA]</scope>
    <source>
        <strain evidence="2 4">DSM 17137</strain>
    </source>
</reference>
<dbReference type="InterPro" id="IPR009057">
    <property type="entry name" value="Homeodomain-like_sf"/>
</dbReference>